<proteinExistence type="predicted"/>
<dbReference type="EMBL" id="AYYO01000050">
    <property type="protein sequence ID" value="KRM54620.1"/>
    <property type="molecule type" value="Genomic_DNA"/>
</dbReference>
<sequence length="75" mass="8843">MYFPDPDKPHADMDTMIEQLAANFTELPGYAEFKDIEFDPEDTELHMEFNIFMRAFPTDDTVKQQTMQYDGRINS</sequence>
<organism evidence="1 2">
    <name type="scientific">Lacticaseibacillus sharpeae JCM 1186 = DSM 20505</name>
    <dbReference type="NCBI Taxonomy" id="1291052"/>
    <lineage>
        <taxon>Bacteria</taxon>
        <taxon>Bacillati</taxon>
        <taxon>Bacillota</taxon>
        <taxon>Bacilli</taxon>
        <taxon>Lactobacillales</taxon>
        <taxon>Lactobacillaceae</taxon>
        <taxon>Lacticaseibacillus</taxon>
    </lineage>
</organism>
<dbReference type="AlphaFoldDB" id="A0A0R1ZV11"/>
<name>A0A0R1ZV11_9LACO</name>
<evidence type="ECO:0000313" key="1">
    <source>
        <dbReference type="EMBL" id="KRM54620.1"/>
    </source>
</evidence>
<gene>
    <name evidence="1" type="ORF">FC18_GL002330</name>
</gene>
<dbReference type="PATRIC" id="fig|1291052.5.peg.2404"/>
<keyword evidence="2" id="KW-1185">Reference proteome</keyword>
<dbReference type="STRING" id="1291052.FC18_GL002330"/>
<protein>
    <submittedName>
        <fullName evidence="1">Uncharacterized protein</fullName>
    </submittedName>
</protein>
<accession>A0A0R1ZV11</accession>
<evidence type="ECO:0000313" key="2">
    <source>
        <dbReference type="Proteomes" id="UP000051679"/>
    </source>
</evidence>
<dbReference type="Proteomes" id="UP000051679">
    <property type="component" value="Unassembled WGS sequence"/>
</dbReference>
<reference evidence="1 2" key="1">
    <citation type="journal article" date="2015" name="Genome Announc.">
        <title>Expanding the biotechnology potential of lactobacilli through comparative genomics of 213 strains and associated genera.</title>
        <authorList>
            <person name="Sun Z."/>
            <person name="Harris H.M."/>
            <person name="McCann A."/>
            <person name="Guo C."/>
            <person name="Argimon S."/>
            <person name="Zhang W."/>
            <person name="Yang X."/>
            <person name="Jeffery I.B."/>
            <person name="Cooney J.C."/>
            <person name="Kagawa T.F."/>
            <person name="Liu W."/>
            <person name="Song Y."/>
            <person name="Salvetti E."/>
            <person name="Wrobel A."/>
            <person name="Rasinkangas P."/>
            <person name="Parkhill J."/>
            <person name="Rea M.C."/>
            <person name="O'Sullivan O."/>
            <person name="Ritari J."/>
            <person name="Douillard F.P."/>
            <person name="Paul Ross R."/>
            <person name="Yang R."/>
            <person name="Briner A.E."/>
            <person name="Felis G.E."/>
            <person name="de Vos W.M."/>
            <person name="Barrangou R."/>
            <person name="Klaenhammer T.R."/>
            <person name="Caufield P.W."/>
            <person name="Cui Y."/>
            <person name="Zhang H."/>
            <person name="O'Toole P.W."/>
        </authorList>
    </citation>
    <scope>NUCLEOTIDE SEQUENCE [LARGE SCALE GENOMIC DNA]</scope>
    <source>
        <strain evidence="1 2">DSM 20505</strain>
    </source>
</reference>
<comment type="caution">
    <text evidence="1">The sequence shown here is derived from an EMBL/GenBank/DDBJ whole genome shotgun (WGS) entry which is preliminary data.</text>
</comment>